<evidence type="ECO:0000256" key="2">
    <source>
        <dbReference type="ARBA" id="ARBA00022475"/>
    </source>
</evidence>
<dbReference type="EMBL" id="VDUZ01000097">
    <property type="protein sequence ID" value="TXL69189.1"/>
    <property type="molecule type" value="Genomic_DNA"/>
</dbReference>
<feature type="transmembrane region" description="Helical" evidence="6">
    <location>
        <begin position="38"/>
        <end position="56"/>
    </location>
</feature>
<feature type="transmembrane region" description="Helical" evidence="6">
    <location>
        <begin position="68"/>
        <end position="93"/>
    </location>
</feature>
<dbReference type="PROSITE" id="PS51257">
    <property type="entry name" value="PROKAR_LIPOPROTEIN"/>
    <property type="match status" value="1"/>
</dbReference>
<evidence type="ECO:0000256" key="3">
    <source>
        <dbReference type="ARBA" id="ARBA00022692"/>
    </source>
</evidence>
<keyword evidence="2" id="KW-1003">Cell membrane</keyword>
<feature type="transmembrane region" description="Helical" evidence="6">
    <location>
        <begin position="153"/>
        <end position="172"/>
    </location>
</feature>
<evidence type="ECO:0000256" key="6">
    <source>
        <dbReference type="SAM" id="Phobius"/>
    </source>
</evidence>
<evidence type="ECO:0000256" key="1">
    <source>
        <dbReference type="ARBA" id="ARBA00004651"/>
    </source>
</evidence>
<dbReference type="InterPro" id="IPR051311">
    <property type="entry name" value="DedA_domain"/>
</dbReference>
<reference evidence="8 9" key="1">
    <citation type="submission" date="2019-06" db="EMBL/GenBank/DDBJ databases">
        <title>New taxonomy in bacterial strain CC-CFT640, isolated from vineyard.</title>
        <authorList>
            <person name="Lin S.-Y."/>
            <person name="Tsai C.-F."/>
            <person name="Young C.-C."/>
        </authorList>
    </citation>
    <scope>NUCLEOTIDE SEQUENCE [LARGE SCALE GENOMIC DNA]</scope>
    <source>
        <strain evidence="8 9">CC-CFT640</strain>
    </source>
</reference>
<accession>A0A5C8P6R8</accession>
<dbReference type="GO" id="GO:0005886">
    <property type="term" value="C:plasma membrane"/>
    <property type="evidence" value="ECO:0007669"/>
    <property type="project" value="UniProtKB-SubCell"/>
</dbReference>
<protein>
    <submittedName>
        <fullName evidence="8">VTT domain-containing protein</fullName>
    </submittedName>
</protein>
<dbReference type="PANTHER" id="PTHR42709:SF6">
    <property type="entry name" value="UNDECAPRENYL PHOSPHATE TRANSPORTER A"/>
    <property type="match status" value="1"/>
</dbReference>
<keyword evidence="4 6" id="KW-1133">Transmembrane helix</keyword>
<dbReference type="RefSeq" id="WP_147852632.1">
    <property type="nucleotide sequence ID" value="NZ_VDUZ01000097.1"/>
</dbReference>
<organism evidence="8 9">
    <name type="scientific">Vineibacter terrae</name>
    <dbReference type="NCBI Taxonomy" id="2586908"/>
    <lineage>
        <taxon>Bacteria</taxon>
        <taxon>Pseudomonadati</taxon>
        <taxon>Pseudomonadota</taxon>
        <taxon>Alphaproteobacteria</taxon>
        <taxon>Hyphomicrobiales</taxon>
        <taxon>Vineibacter</taxon>
    </lineage>
</organism>
<keyword evidence="5 6" id="KW-0472">Membrane</keyword>
<feature type="transmembrane region" description="Helical" evidence="6">
    <location>
        <begin position="178"/>
        <end position="201"/>
    </location>
</feature>
<dbReference type="InterPro" id="IPR032816">
    <property type="entry name" value="VTT_dom"/>
</dbReference>
<comment type="subcellular location">
    <subcellularLocation>
        <location evidence="1">Cell membrane</location>
        <topology evidence="1">Multi-pass membrane protein</topology>
    </subcellularLocation>
</comment>
<proteinExistence type="predicted"/>
<keyword evidence="9" id="KW-1185">Reference proteome</keyword>
<comment type="caution">
    <text evidence="8">The sequence shown here is derived from an EMBL/GenBank/DDBJ whole genome shotgun (WGS) entry which is preliminary data.</text>
</comment>
<keyword evidence="3 6" id="KW-0812">Transmembrane</keyword>
<sequence>MREGLVVVGVLPLVLASCAIPTPQEASDAVLRLREHQGWAWAVGIALIWADLVLPIPQTAVIAALGIIYGTLIGGLVGSLALITGGLLGYALMLTAARRLAHRLAGPRSLHKMERLFEHGGAWAIILTRSLPYSVPEAMVFLAGLAGMPMRKFTAALTVGSVPAAFAFAAIGDGWADQPILALAVSYVLPILLLPIALYLMRPRAR</sequence>
<name>A0A5C8P6R8_9HYPH</name>
<dbReference type="Pfam" id="PF09335">
    <property type="entry name" value="VTT_dom"/>
    <property type="match status" value="1"/>
</dbReference>
<dbReference type="Proteomes" id="UP000321638">
    <property type="component" value="Unassembled WGS sequence"/>
</dbReference>
<feature type="domain" description="VTT" evidence="7">
    <location>
        <begin position="56"/>
        <end position="173"/>
    </location>
</feature>
<dbReference type="AlphaFoldDB" id="A0A5C8P6R8"/>
<evidence type="ECO:0000259" key="7">
    <source>
        <dbReference type="Pfam" id="PF09335"/>
    </source>
</evidence>
<evidence type="ECO:0000313" key="9">
    <source>
        <dbReference type="Proteomes" id="UP000321638"/>
    </source>
</evidence>
<gene>
    <name evidence="8" type="ORF">FHP25_40065</name>
</gene>
<evidence type="ECO:0000256" key="5">
    <source>
        <dbReference type="ARBA" id="ARBA00023136"/>
    </source>
</evidence>
<dbReference type="OrthoDB" id="8480088at2"/>
<dbReference type="PANTHER" id="PTHR42709">
    <property type="entry name" value="ALKALINE PHOSPHATASE LIKE PROTEIN"/>
    <property type="match status" value="1"/>
</dbReference>
<evidence type="ECO:0000313" key="8">
    <source>
        <dbReference type="EMBL" id="TXL69189.1"/>
    </source>
</evidence>
<evidence type="ECO:0000256" key="4">
    <source>
        <dbReference type="ARBA" id="ARBA00022989"/>
    </source>
</evidence>